<evidence type="ECO:0000313" key="6">
    <source>
        <dbReference type="Proteomes" id="UP000654913"/>
    </source>
</evidence>
<dbReference type="PANTHER" id="PTHR46082:SF11">
    <property type="entry name" value="AAA+ ATPASE DOMAIN-CONTAINING PROTEIN-RELATED"/>
    <property type="match status" value="1"/>
</dbReference>
<feature type="domain" description="Nephrocystin 3-like N-terminal" evidence="4">
    <location>
        <begin position="379"/>
        <end position="533"/>
    </location>
</feature>
<feature type="repeat" description="ANK" evidence="2">
    <location>
        <begin position="1054"/>
        <end position="1083"/>
    </location>
</feature>
<dbReference type="Pfam" id="PF12796">
    <property type="entry name" value="Ank_2"/>
    <property type="match status" value="4"/>
</dbReference>
<keyword evidence="2" id="KW-0040">ANK repeat</keyword>
<evidence type="ECO:0000256" key="2">
    <source>
        <dbReference type="PROSITE-ProRule" id="PRU00023"/>
    </source>
</evidence>
<evidence type="ECO:0000259" key="3">
    <source>
        <dbReference type="Pfam" id="PF22939"/>
    </source>
</evidence>
<feature type="domain" description="GPI inositol-deacylase winged helix" evidence="3">
    <location>
        <begin position="645"/>
        <end position="725"/>
    </location>
</feature>
<dbReference type="InterPro" id="IPR035994">
    <property type="entry name" value="Nucleoside_phosphorylase_sf"/>
</dbReference>
<feature type="repeat" description="ANK" evidence="2">
    <location>
        <begin position="1210"/>
        <end position="1242"/>
    </location>
</feature>
<feature type="repeat" description="ANK" evidence="2">
    <location>
        <begin position="925"/>
        <end position="957"/>
    </location>
</feature>
<dbReference type="Pfam" id="PF24883">
    <property type="entry name" value="NPHP3_N"/>
    <property type="match status" value="1"/>
</dbReference>
<dbReference type="Gene3D" id="3.40.50.1580">
    <property type="entry name" value="Nucleoside phosphorylase domain"/>
    <property type="match status" value="1"/>
</dbReference>
<organism evidence="5 6">
    <name type="scientific">Aspergillus puulaauensis</name>
    <dbReference type="NCBI Taxonomy" id="1220207"/>
    <lineage>
        <taxon>Eukaryota</taxon>
        <taxon>Fungi</taxon>
        <taxon>Dikarya</taxon>
        <taxon>Ascomycota</taxon>
        <taxon>Pezizomycotina</taxon>
        <taxon>Eurotiomycetes</taxon>
        <taxon>Eurotiomycetidae</taxon>
        <taxon>Eurotiales</taxon>
        <taxon>Aspergillaceae</taxon>
        <taxon>Aspergillus</taxon>
    </lineage>
</organism>
<dbReference type="PANTHER" id="PTHR46082">
    <property type="entry name" value="ATP/GTP-BINDING PROTEIN-RELATED"/>
    <property type="match status" value="1"/>
</dbReference>
<dbReference type="InterPro" id="IPR056884">
    <property type="entry name" value="NPHP3-like_N"/>
</dbReference>
<sequence>MSGSSDYTIGWICALQIEYLAAQLCLDEEHDNVSINASAADNNDYTLGKIGKHNVVLAVLPKGEYGTTSAASVAKDMLHTFPNVRVGLMVGIGGGVPTKHDIRLGDVVVSTPKDGSSGVYHYDFGKTIQGRSFVNTGVLNQPPSALRAALQGLETQYERKGSRIEERINEILAKERVLLQRKYSKPDLATDKLFKSDLIHDDICGKDAQCVHNEDNLVFRRVRADFEDNPAIHYGTIASGNRLIKDAIVRDKLAKEKDVLCFEMEAAGLSHFPCLVIRGICDYSDSHKNKQWQRYAALTAALYAKDLVSRMSSSRVHSEERIVELLSSIGETVSRTEKQVSNVEFKLEKQEGLQIRHWLSNFDDGLQLAGVLDRRTPETGQWFLKSPEFRSWLEGTHQTLFCPGIPGAGKTIIASIVLDYLHSTISNASNVGVAFAFLNHEEPLSSTDLLSRLLKQLIPGSVPPLVVDLYKSHHRTRPSSGKIFTTLCSLTASYSKTFIVIDALDESPVPNRQEILAGLFKIQDTVGANLLATGRSISEIVQAFQQRQSTFYEIRARDDDVHRFITNQLQTFEGCISETPNLKKQVTDTITKATDGMFLLAHLHLEALRGQPRIGAIENALQNLPTGSMAYHEAYDNIMVRINKQSTQRQNLAIEVLSWITQSKRPLRLAELQHALAVTDEPLDIDEENIPSNREIVLACVGLVTIDQARDTVRLVHYTTTEYFQKRWTSWFPDANAYIATVCINYLNFERFCTPTAGNWLEYDARRRINCLYEYAAVYWGDHAREAYPQVRSLVAELLRSGRKLLNAAHTLDISAEASGSFRGPCGLNGLHVASYFGLSDQIQELIQDGQNPKALDSCGRSALHWAAKSGQRQVVEHLARQGLDVNALDNKMESPLHYSARQGNRPLVELLIHLGSQVETRNSDGETALLVSASIEDIGGLEGLLTNGADPNATDKIGRSALHLAITARNGSHAAVKLLLSYGVDFDLCDTDNMTPLHYAVAEGNNEIIDWLLEAGANINLGVQRKKCSSNAQSMSTKEPASVARTRDIGDGIGLTPLHFAACSGHSRMTRYLLEKGAKPNACCCYGETPLHIAIREGLFNPRGKGTSAPPYPLVCNDPWTDSRWNINGVYDIIDDYESDEAVEINTYVEEERLAVVNALLENRETDVNIQNTHLDSPLHLLKYNHHTSAVVFGKLLDRGADIFSCNDKGQTALHFACKAGALSIVKVLLGRGCSISTPDHDGLSALHFAVRSGQFGTVKSIFRMEEEQARTYCLDVDAKGRTLLHHLLQDDLSHMEMAGLLLAYSGSPSCTDNDGHSPLSTYLGTFKFGNRTAICRLLLQHGGNPYWTSPAQLTLAHLAVRQYKAETGVLEALSDYGLDLSTKDASGKGILHHGAIGGSLSSDMLNFLHDRNLLDPYDLDVGGKTPLDYASEKAQKERHPDSFCASRWNESLQALRDFIEMKCL</sequence>
<dbReference type="EMBL" id="AP024443">
    <property type="protein sequence ID" value="BCS19455.1"/>
    <property type="molecule type" value="Genomic_DNA"/>
</dbReference>
<dbReference type="InterPro" id="IPR027417">
    <property type="entry name" value="P-loop_NTPase"/>
</dbReference>
<dbReference type="RefSeq" id="XP_041551649.1">
    <property type="nucleotide sequence ID" value="XM_041698467.1"/>
</dbReference>
<dbReference type="Proteomes" id="UP000654913">
    <property type="component" value="Chromosome 1"/>
</dbReference>
<dbReference type="PROSITE" id="PS50297">
    <property type="entry name" value="ANK_REP_REGION"/>
    <property type="match status" value="6"/>
</dbReference>
<gene>
    <name evidence="5" type="ORF">APUU_12283A</name>
</gene>
<keyword evidence="1" id="KW-0677">Repeat</keyword>
<feature type="repeat" description="ANK" evidence="2">
    <location>
        <begin position="859"/>
        <end position="891"/>
    </location>
</feature>
<dbReference type="OrthoDB" id="1577640at2759"/>
<feature type="repeat" description="ANK" evidence="2">
    <location>
        <begin position="958"/>
        <end position="992"/>
    </location>
</feature>
<keyword evidence="6" id="KW-1185">Reference proteome</keyword>
<proteinExistence type="predicted"/>
<dbReference type="InterPro" id="IPR002110">
    <property type="entry name" value="Ankyrin_rpt"/>
</dbReference>
<reference evidence="5" key="2">
    <citation type="submission" date="2021-02" db="EMBL/GenBank/DDBJ databases">
        <title>Aspergillus puulaauensis MK2 genome sequence.</title>
        <authorList>
            <person name="Futagami T."/>
            <person name="Mori K."/>
            <person name="Kadooka C."/>
            <person name="Tanaka T."/>
        </authorList>
    </citation>
    <scope>NUCLEOTIDE SEQUENCE</scope>
    <source>
        <strain evidence="5">MK2</strain>
    </source>
</reference>
<dbReference type="GO" id="GO:0009116">
    <property type="term" value="P:nucleoside metabolic process"/>
    <property type="evidence" value="ECO:0007669"/>
    <property type="project" value="InterPro"/>
</dbReference>
<evidence type="ECO:0000256" key="1">
    <source>
        <dbReference type="ARBA" id="ARBA00022737"/>
    </source>
</evidence>
<dbReference type="SUPFAM" id="SSF53167">
    <property type="entry name" value="Purine and uridine phosphorylases"/>
    <property type="match status" value="1"/>
</dbReference>
<dbReference type="Gene3D" id="3.40.50.300">
    <property type="entry name" value="P-loop containing nucleotide triphosphate hydrolases"/>
    <property type="match status" value="1"/>
</dbReference>
<protein>
    <recommendedName>
        <fullName evidence="7">Nucleoside phosphorylase domain-containing protein</fullName>
    </recommendedName>
</protein>
<dbReference type="Pfam" id="PF22939">
    <property type="entry name" value="WHD_GPIID"/>
    <property type="match status" value="1"/>
</dbReference>
<dbReference type="KEGG" id="apuu:APUU_12283A"/>
<feature type="repeat" description="ANK" evidence="2">
    <location>
        <begin position="993"/>
        <end position="1025"/>
    </location>
</feature>
<dbReference type="InterPro" id="IPR036770">
    <property type="entry name" value="Ankyrin_rpt-contain_sf"/>
</dbReference>
<dbReference type="SMART" id="SM00248">
    <property type="entry name" value="ANK"/>
    <property type="match status" value="14"/>
</dbReference>
<dbReference type="GeneID" id="64969460"/>
<dbReference type="PROSITE" id="PS50088">
    <property type="entry name" value="ANK_REPEAT"/>
    <property type="match status" value="7"/>
</dbReference>
<dbReference type="Gene3D" id="1.25.40.20">
    <property type="entry name" value="Ankyrin repeat-containing domain"/>
    <property type="match status" value="4"/>
</dbReference>
<name>A0A7R7XDT5_9EURO</name>
<feature type="repeat" description="ANK" evidence="2">
    <location>
        <begin position="892"/>
        <end position="924"/>
    </location>
</feature>
<dbReference type="SUPFAM" id="SSF52540">
    <property type="entry name" value="P-loop containing nucleoside triphosphate hydrolases"/>
    <property type="match status" value="1"/>
</dbReference>
<evidence type="ECO:0000259" key="4">
    <source>
        <dbReference type="Pfam" id="PF24883"/>
    </source>
</evidence>
<reference evidence="5" key="1">
    <citation type="submission" date="2021-01" db="EMBL/GenBank/DDBJ databases">
        <authorList>
            <consortium name="Aspergillus puulaauensis MK2 genome sequencing consortium"/>
            <person name="Kazuki M."/>
            <person name="Futagami T."/>
        </authorList>
    </citation>
    <scope>NUCLEOTIDE SEQUENCE</scope>
    <source>
        <strain evidence="5">MK2</strain>
    </source>
</reference>
<dbReference type="InterPro" id="IPR054471">
    <property type="entry name" value="GPIID_WHD"/>
</dbReference>
<accession>A0A7R7XDT5</accession>
<evidence type="ECO:0000313" key="5">
    <source>
        <dbReference type="EMBL" id="BCS19455.1"/>
    </source>
</evidence>
<evidence type="ECO:0008006" key="7">
    <source>
        <dbReference type="Google" id="ProtNLM"/>
    </source>
</evidence>
<dbReference type="InterPro" id="IPR053137">
    <property type="entry name" value="NLR-like"/>
</dbReference>
<dbReference type="GO" id="GO:0003824">
    <property type="term" value="F:catalytic activity"/>
    <property type="evidence" value="ECO:0007669"/>
    <property type="project" value="InterPro"/>
</dbReference>
<dbReference type="SUPFAM" id="SSF48403">
    <property type="entry name" value="Ankyrin repeat"/>
    <property type="match status" value="2"/>
</dbReference>